<reference evidence="2" key="1">
    <citation type="submission" date="2020-02" db="EMBL/GenBank/DDBJ databases">
        <authorList>
            <person name="Meier V. D."/>
        </authorList>
    </citation>
    <scope>NUCLEOTIDE SEQUENCE</scope>
    <source>
        <strain evidence="2">AVDCRST_MAG55</strain>
    </source>
</reference>
<name>A0A6J4PTH9_9ACTN</name>
<evidence type="ECO:0000256" key="1">
    <source>
        <dbReference type="SAM" id="MobiDB-lite"/>
    </source>
</evidence>
<accession>A0A6J4PTH9</accession>
<feature type="region of interest" description="Disordered" evidence="1">
    <location>
        <begin position="1"/>
        <end position="22"/>
    </location>
</feature>
<feature type="compositionally biased region" description="Basic residues" evidence="1">
    <location>
        <begin position="1"/>
        <end position="18"/>
    </location>
</feature>
<proteinExistence type="predicted"/>
<feature type="non-terminal residue" evidence="2">
    <location>
        <position position="225"/>
    </location>
</feature>
<feature type="region of interest" description="Disordered" evidence="1">
    <location>
        <begin position="150"/>
        <end position="225"/>
    </location>
</feature>
<sequence length="225" mass="24933">ANPGARRLHPGHHGRPRRGGWPGGFGRGLRLLWWPLRRRLRSPAPRRPRRPGLRGRGSTLSRARALWGRPRHLHRHPHRGGHRPRPLPRHRRGPRQELHPGRPRRPRALVLRGRPRRPRRQEGSGLCPQVFFGRAHDRHLLCEAARALGGRRPAPRGGRSGPLQGNSRGPRPHPPGRLAAAPGLGGGARYLGRPLAGGRRGPSPHLRPRAGRGGPPRSELVGPPV</sequence>
<feature type="region of interest" description="Disordered" evidence="1">
    <location>
        <begin position="42"/>
        <end position="126"/>
    </location>
</feature>
<feature type="compositionally biased region" description="Basic residues" evidence="1">
    <location>
        <begin position="69"/>
        <end position="93"/>
    </location>
</feature>
<feature type="non-terminal residue" evidence="2">
    <location>
        <position position="1"/>
    </location>
</feature>
<dbReference type="AlphaFoldDB" id="A0A6J4PTH9"/>
<protein>
    <submittedName>
        <fullName evidence="2">tRNA threonylcarbamoyladenosine biosynthesis protein TsaB</fullName>
    </submittedName>
</protein>
<evidence type="ECO:0000313" key="2">
    <source>
        <dbReference type="EMBL" id="CAA9424866.1"/>
    </source>
</evidence>
<feature type="compositionally biased region" description="Basic residues" evidence="1">
    <location>
        <begin position="42"/>
        <end position="53"/>
    </location>
</feature>
<gene>
    <name evidence="2" type="ORF">AVDCRST_MAG55-2243</name>
</gene>
<feature type="compositionally biased region" description="Basic residues" evidence="1">
    <location>
        <begin position="101"/>
        <end position="119"/>
    </location>
</feature>
<organism evidence="2">
    <name type="scientific">uncultured Rubrobacteraceae bacterium</name>
    <dbReference type="NCBI Taxonomy" id="349277"/>
    <lineage>
        <taxon>Bacteria</taxon>
        <taxon>Bacillati</taxon>
        <taxon>Actinomycetota</taxon>
        <taxon>Rubrobacteria</taxon>
        <taxon>Rubrobacterales</taxon>
        <taxon>Rubrobacteraceae</taxon>
        <taxon>environmental samples</taxon>
    </lineage>
</organism>
<feature type="compositionally biased region" description="Low complexity" evidence="1">
    <location>
        <begin position="150"/>
        <end position="163"/>
    </location>
</feature>
<dbReference type="EMBL" id="CADCUZ010000106">
    <property type="protein sequence ID" value="CAA9424866.1"/>
    <property type="molecule type" value="Genomic_DNA"/>
</dbReference>